<protein>
    <submittedName>
        <fullName evidence="1">Uncharacterized protein</fullName>
    </submittedName>
</protein>
<evidence type="ECO:0000313" key="1">
    <source>
        <dbReference type="EMBL" id="KAG0575801.1"/>
    </source>
</evidence>
<accession>A0A8T0HYS2</accession>
<dbReference type="Proteomes" id="UP000822688">
    <property type="component" value="Chromosome 5"/>
</dbReference>
<keyword evidence="2" id="KW-1185">Reference proteome</keyword>
<evidence type="ECO:0000313" key="2">
    <source>
        <dbReference type="Proteomes" id="UP000822688"/>
    </source>
</evidence>
<dbReference type="EMBL" id="CM026425">
    <property type="protein sequence ID" value="KAG0575801.1"/>
    <property type="molecule type" value="Genomic_DNA"/>
</dbReference>
<sequence length="106" mass="11829">MCVQCLRCCCGNSLWSLCAIDFSFVVLGSLYPLNCDYFRPIFRLSCCQIQLVLEVARGFRVRSTPARRFAFSDAVLPITFHSRDRKVPISAADEAAGGLDGGRICW</sequence>
<proteinExistence type="predicted"/>
<organism evidence="1 2">
    <name type="scientific">Ceratodon purpureus</name>
    <name type="common">Fire moss</name>
    <name type="synonym">Dicranum purpureum</name>
    <dbReference type="NCBI Taxonomy" id="3225"/>
    <lineage>
        <taxon>Eukaryota</taxon>
        <taxon>Viridiplantae</taxon>
        <taxon>Streptophyta</taxon>
        <taxon>Embryophyta</taxon>
        <taxon>Bryophyta</taxon>
        <taxon>Bryophytina</taxon>
        <taxon>Bryopsida</taxon>
        <taxon>Dicranidae</taxon>
        <taxon>Pseudoditrichales</taxon>
        <taxon>Ditrichaceae</taxon>
        <taxon>Ceratodon</taxon>
    </lineage>
</organism>
<gene>
    <name evidence="1" type="ORF">KC19_5G031800</name>
</gene>
<name>A0A8T0HYS2_CERPU</name>
<comment type="caution">
    <text evidence="1">The sequence shown here is derived from an EMBL/GenBank/DDBJ whole genome shotgun (WGS) entry which is preliminary data.</text>
</comment>
<dbReference type="AlphaFoldDB" id="A0A8T0HYS2"/>
<reference evidence="1" key="1">
    <citation type="submission" date="2020-06" db="EMBL/GenBank/DDBJ databases">
        <title>WGS assembly of Ceratodon purpureus strain R40.</title>
        <authorList>
            <person name="Carey S.B."/>
            <person name="Jenkins J."/>
            <person name="Shu S."/>
            <person name="Lovell J.T."/>
            <person name="Sreedasyam A."/>
            <person name="Maumus F."/>
            <person name="Tiley G.P."/>
            <person name="Fernandez-Pozo N."/>
            <person name="Barry K."/>
            <person name="Chen C."/>
            <person name="Wang M."/>
            <person name="Lipzen A."/>
            <person name="Daum C."/>
            <person name="Saski C.A."/>
            <person name="Payton A.C."/>
            <person name="Mcbreen J.C."/>
            <person name="Conrad R.E."/>
            <person name="Kollar L.M."/>
            <person name="Olsson S."/>
            <person name="Huttunen S."/>
            <person name="Landis J.B."/>
            <person name="Wickett N.J."/>
            <person name="Johnson M.G."/>
            <person name="Rensing S.A."/>
            <person name="Grimwood J."/>
            <person name="Schmutz J."/>
            <person name="Mcdaniel S.F."/>
        </authorList>
    </citation>
    <scope>NUCLEOTIDE SEQUENCE</scope>
    <source>
        <strain evidence="1">R40</strain>
    </source>
</reference>